<name>A0A0E9P5U1_ANGAN</name>
<protein>
    <submittedName>
        <fullName evidence="1">Uncharacterized protein</fullName>
    </submittedName>
</protein>
<organism evidence="1">
    <name type="scientific">Anguilla anguilla</name>
    <name type="common">European freshwater eel</name>
    <name type="synonym">Muraena anguilla</name>
    <dbReference type="NCBI Taxonomy" id="7936"/>
    <lineage>
        <taxon>Eukaryota</taxon>
        <taxon>Metazoa</taxon>
        <taxon>Chordata</taxon>
        <taxon>Craniata</taxon>
        <taxon>Vertebrata</taxon>
        <taxon>Euteleostomi</taxon>
        <taxon>Actinopterygii</taxon>
        <taxon>Neopterygii</taxon>
        <taxon>Teleostei</taxon>
        <taxon>Anguilliformes</taxon>
        <taxon>Anguillidae</taxon>
        <taxon>Anguilla</taxon>
    </lineage>
</organism>
<sequence length="30" mass="3454">MGERRRISSAATQWQHHCKHRHITLSVAVG</sequence>
<accession>A0A0E9P5U1</accession>
<dbReference type="AlphaFoldDB" id="A0A0E9P5U1"/>
<evidence type="ECO:0000313" key="1">
    <source>
        <dbReference type="EMBL" id="JAG99798.1"/>
    </source>
</evidence>
<reference evidence="1" key="2">
    <citation type="journal article" date="2015" name="Fish Shellfish Immunol.">
        <title>Early steps in the European eel (Anguilla anguilla)-Vibrio vulnificus interaction in the gills: Role of the RtxA13 toxin.</title>
        <authorList>
            <person name="Callol A."/>
            <person name="Pajuelo D."/>
            <person name="Ebbesson L."/>
            <person name="Teles M."/>
            <person name="MacKenzie S."/>
            <person name="Amaro C."/>
        </authorList>
    </citation>
    <scope>NUCLEOTIDE SEQUENCE</scope>
</reference>
<reference evidence="1" key="1">
    <citation type="submission" date="2014-11" db="EMBL/GenBank/DDBJ databases">
        <authorList>
            <person name="Amaro Gonzalez C."/>
        </authorList>
    </citation>
    <scope>NUCLEOTIDE SEQUENCE</scope>
</reference>
<proteinExistence type="predicted"/>
<dbReference type="EMBL" id="GBXM01108778">
    <property type="protein sequence ID" value="JAG99798.1"/>
    <property type="molecule type" value="Transcribed_RNA"/>
</dbReference>